<dbReference type="EMBL" id="VXIV02001635">
    <property type="protein sequence ID" value="KAF6031155.1"/>
    <property type="molecule type" value="Genomic_DNA"/>
</dbReference>
<protein>
    <submittedName>
        <fullName evidence="1">Uncharacterized protein</fullName>
    </submittedName>
</protein>
<gene>
    <name evidence="1" type="ORF">EB796_010513</name>
</gene>
<keyword evidence="2" id="KW-1185">Reference proteome</keyword>
<comment type="caution">
    <text evidence="1">The sequence shown here is derived from an EMBL/GenBank/DDBJ whole genome shotgun (WGS) entry which is preliminary data.</text>
</comment>
<proteinExistence type="predicted"/>
<dbReference type="Proteomes" id="UP000593567">
    <property type="component" value="Unassembled WGS sequence"/>
</dbReference>
<accession>A0A7J7JZ53</accession>
<name>A0A7J7JZ53_BUGNE</name>
<dbReference type="AlphaFoldDB" id="A0A7J7JZ53"/>
<organism evidence="1 2">
    <name type="scientific">Bugula neritina</name>
    <name type="common">Brown bryozoan</name>
    <name type="synonym">Sertularia neritina</name>
    <dbReference type="NCBI Taxonomy" id="10212"/>
    <lineage>
        <taxon>Eukaryota</taxon>
        <taxon>Metazoa</taxon>
        <taxon>Spiralia</taxon>
        <taxon>Lophotrochozoa</taxon>
        <taxon>Bryozoa</taxon>
        <taxon>Gymnolaemata</taxon>
        <taxon>Cheilostomatida</taxon>
        <taxon>Flustrina</taxon>
        <taxon>Buguloidea</taxon>
        <taxon>Bugulidae</taxon>
        <taxon>Bugula</taxon>
    </lineage>
</organism>
<evidence type="ECO:0000313" key="2">
    <source>
        <dbReference type="Proteomes" id="UP000593567"/>
    </source>
</evidence>
<evidence type="ECO:0000313" key="1">
    <source>
        <dbReference type="EMBL" id="KAF6031155.1"/>
    </source>
</evidence>
<sequence length="83" mass="9545">MKEQHNQQLTLLRSQHEAHIANAEHAQSLIIDNMKQEAQTDIQSKKDAMEQDYMKQLSELGVDLNVYLKTKQPQPCSQLIVLS</sequence>
<reference evidence="1" key="1">
    <citation type="submission" date="2020-06" db="EMBL/GenBank/DDBJ databases">
        <title>Draft genome of Bugula neritina, a colonial animal packing powerful symbionts and potential medicines.</title>
        <authorList>
            <person name="Rayko M."/>
        </authorList>
    </citation>
    <scope>NUCLEOTIDE SEQUENCE [LARGE SCALE GENOMIC DNA]</scope>
    <source>
        <strain evidence="1">Kwan_BN1</strain>
    </source>
</reference>